<dbReference type="Proteomes" id="UP000008363">
    <property type="component" value="Unassembled WGS sequence"/>
</dbReference>
<gene>
    <name evidence="1" type="ORF">GORHZ_171_00010</name>
</gene>
<reference evidence="1 2" key="1">
    <citation type="submission" date="2012-08" db="EMBL/GenBank/DDBJ databases">
        <title>Whole genome shotgun sequence of Gordonia rhizosphera NBRC 16068.</title>
        <authorList>
            <person name="Takarada H."/>
            <person name="Isaki S."/>
            <person name="Hosoyama A."/>
            <person name="Tsuchikane K."/>
            <person name="Katsumata H."/>
            <person name="Baba S."/>
            <person name="Ohji S."/>
            <person name="Yamazaki S."/>
            <person name="Fujita N."/>
        </authorList>
    </citation>
    <scope>NUCLEOTIDE SEQUENCE [LARGE SCALE GENOMIC DNA]</scope>
    <source>
        <strain evidence="1 2">NBRC 16068</strain>
    </source>
</reference>
<keyword evidence="2" id="KW-1185">Reference proteome</keyword>
<protein>
    <submittedName>
        <fullName evidence="1">Uncharacterized protein</fullName>
    </submittedName>
</protein>
<accession>K6V804</accession>
<feature type="non-terminal residue" evidence="1">
    <location>
        <position position="1"/>
    </location>
</feature>
<proteinExistence type="predicted"/>
<evidence type="ECO:0000313" key="2">
    <source>
        <dbReference type="Proteomes" id="UP000008363"/>
    </source>
</evidence>
<dbReference type="AlphaFoldDB" id="K6V804"/>
<comment type="caution">
    <text evidence="1">The sequence shown here is derived from an EMBL/GenBank/DDBJ whole genome shotgun (WGS) entry which is preliminary data.</text>
</comment>
<evidence type="ECO:0000313" key="1">
    <source>
        <dbReference type="EMBL" id="GAB92328.1"/>
    </source>
</evidence>
<organism evidence="1 2">
    <name type="scientific">Gordonia rhizosphera NBRC 16068</name>
    <dbReference type="NCBI Taxonomy" id="1108045"/>
    <lineage>
        <taxon>Bacteria</taxon>
        <taxon>Bacillati</taxon>
        <taxon>Actinomycetota</taxon>
        <taxon>Actinomycetes</taxon>
        <taxon>Mycobacteriales</taxon>
        <taxon>Gordoniaceae</taxon>
        <taxon>Gordonia</taxon>
    </lineage>
</organism>
<dbReference type="EMBL" id="BAHC01000171">
    <property type="protein sequence ID" value="GAB92328.1"/>
    <property type="molecule type" value="Genomic_DNA"/>
</dbReference>
<sequence>LIPENLHVQQLVRATWNGRQGLGVLEQLAVGPLRRYGFRDFLDGAPAEAEGVRETADGHHSALSDL</sequence>
<name>K6V804_9ACTN</name>